<evidence type="ECO:0000256" key="2">
    <source>
        <dbReference type="ARBA" id="ARBA00022695"/>
    </source>
</evidence>
<dbReference type="InterPro" id="IPR041373">
    <property type="entry name" value="RT_RNaseH"/>
</dbReference>
<feature type="domain" description="Reverse transcriptase RNase H-like" evidence="7">
    <location>
        <begin position="3"/>
        <end position="54"/>
    </location>
</feature>
<keyword evidence="1" id="KW-0808">Transferase</keyword>
<evidence type="ECO:0000256" key="3">
    <source>
        <dbReference type="ARBA" id="ARBA00022722"/>
    </source>
</evidence>
<reference evidence="8" key="1">
    <citation type="submission" date="2021-03" db="EMBL/GenBank/DDBJ databases">
        <title>Draft genome sequence of rust myrtle Austropuccinia psidii MF-1, a brazilian biotype.</title>
        <authorList>
            <person name="Quecine M.C."/>
            <person name="Pachon D.M.R."/>
            <person name="Bonatelli M.L."/>
            <person name="Correr F.H."/>
            <person name="Franceschini L.M."/>
            <person name="Leite T.F."/>
            <person name="Margarido G.R.A."/>
            <person name="Almeida C.A."/>
            <person name="Ferrarezi J.A."/>
            <person name="Labate C.A."/>
        </authorList>
    </citation>
    <scope>NUCLEOTIDE SEQUENCE</scope>
    <source>
        <strain evidence="8">MF-1</strain>
    </source>
</reference>
<evidence type="ECO:0000256" key="6">
    <source>
        <dbReference type="ARBA" id="ARBA00022918"/>
    </source>
</evidence>
<accession>A0A9Q3FQX5</accession>
<evidence type="ECO:0000256" key="4">
    <source>
        <dbReference type="ARBA" id="ARBA00022759"/>
    </source>
</evidence>
<evidence type="ECO:0000259" key="7">
    <source>
        <dbReference type="Pfam" id="PF17917"/>
    </source>
</evidence>
<evidence type="ECO:0000256" key="5">
    <source>
        <dbReference type="ARBA" id="ARBA00022801"/>
    </source>
</evidence>
<dbReference type="GO" id="GO:0004519">
    <property type="term" value="F:endonuclease activity"/>
    <property type="evidence" value="ECO:0007669"/>
    <property type="project" value="UniProtKB-KW"/>
</dbReference>
<dbReference type="GO" id="GO:0016787">
    <property type="term" value="F:hydrolase activity"/>
    <property type="evidence" value="ECO:0007669"/>
    <property type="project" value="UniProtKB-KW"/>
</dbReference>
<evidence type="ECO:0000313" key="9">
    <source>
        <dbReference type="Proteomes" id="UP000765509"/>
    </source>
</evidence>
<sequence>MVCLGLVWAIEKLHHYLDGSVLELITDCNVVKSLVNMKRPNRHMRRLQIAIQEYEGNMTIVHKAGNAHKNADGCCRWALAKAPHTSAYLPLEAEPQIPIEGININYIRTELFEEVRQSYKKDKIAISLHTY</sequence>
<name>A0A9Q3FQX5_9BASI</name>
<keyword evidence="6" id="KW-0695">RNA-directed DNA polymerase</keyword>
<dbReference type="OrthoDB" id="427924at2759"/>
<dbReference type="AlphaFoldDB" id="A0A9Q3FQX5"/>
<keyword evidence="5" id="KW-0378">Hydrolase</keyword>
<keyword evidence="3" id="KW-0540">Nuclease</keyword>
<dbReference type="GO" id="GO:0003964">
    <property type="term" value="F:RNA-directed DNA polymerase activity"/>
    <property type="evidence" value="ECO:0007669"/>
    <property type="project" value="UniProtKB-KW"/>
</dbReference>
<proteinExistence type="predicted"/>
<dbReference type="Pfam" id="PF17917">
    <property type="entry name" value="RT_RNaseH"/>
    <property type="match status" value="1"/>
</dbReference>
<keyword evidence="9" id="KW-1185">Reference proteome</keyword>
<keyword evidence="2" id="KW-0548">Nucleotidyltransferase</keyword>
<organism evidence="8 9">
    <name type="scientific">Austropuccinia psidii MF-1</name>
    <dbReference type="NCBI Taxonomy" id="1389203"/>
    <lineage>
        <taxon>Eukaryota</taxon>
        <taxon>Fungi</taxon>
        <taxon>Dikarya</taxon>
        <taxon>Basidiomycota</taxon>
        <taxon>Pucciniomycotina</taxon>
        <taxon>Pucciniomycetes</taxon>
        <taxon>Pucciniales</taxon>
        <taxon>Sphaerophragmiaceae</taxon>
        <taxon>Austropuccinia</taxon>
    </lineage>
</organism>
<dbReference type="Proteomes" id="UP000765509">
    <property type="component" value="Unassembled WGS sequence"/>
</dbReference>
<evidence type="ECO:0000313" key="8">
    <source>
        <dbReference type="EMBL" id="MBW0543364.1"/>
    </source>
</evidence>
<protein>
    <recommendedName>
        <fullName evidence="7">Reverse transcriptase RNase H-like domain-containing protein</fullName>
    </recommendedName>
</protein>
<keyword evidence="4" id="KW-0255">Endonuclease</keyword>
<comment type="caution">
    <text evidence="8">The sequence shown here is derived from an EMBL/GenBank/DDBJ whole genome shotgun (WGS) entry which is preliminary data.</text>
</comment>
<dbReference type="EMBL" id="AVOT02048133">
    <property type="protein sequence ID" value="MBW0543364.1"/>
    <property type="molecule type" value="Genomic_DNA"/>
</dbReference>
<evidence type="ECO:0000256" key="1">
    <source>
        <dbReference type="ARBA" id="ARBA00022679"/>
    </source>
</evidence>
<gene>
    <name evidence="8" type="ORF">O181_083079</name>
</gene>